<feature type="transmembrane region" description="Helical" evidence="7">
    <location>
        <begin position="120"/>
        <end position="141"/>
    </location>
</feature>
<dbReference type="PANTHER" id="PTHR21257:SF52">
    <property type="entry name" value="DELTA(14)-STEROL REDUCTASE TM7SF2"/>
    <property type="match status" value="1"/>
</dbReference>
<comment type="similarity">
    <text evidence="2">Belongs to the ERG4/ERG24 family.</text>
</comment>
<organism evidence="8 9">
    <name type="scientific">Apophysomyces ossiformis</name>
    <dbReference type="NCBI Taxonomy" id="679940"/>
    <lineage>
        <taxon>Eukaryota</taxon>
        <taxon>Fungi</taxon>
        <taxon>Fungi incertae sedis</taxon>
        <taxon>Mucoromycota</taxon>
        <taxon>Mucoromycotina</taxon>
        <taxon>Mucoromycetes</taxon>
        <taxon>Mucorales</taxon>
        <taxon>Mucorineae</taxon>
        <taxon>Mucoraceae</taxon>
        <taxon>Apophysomyces</taxon>
    </lineage>
</organism>
<evidence type="ECO:0000256" key="3">
    <source>
        <dbReference type="ARBA" id="ARBA00022692"/>
    </source>
</evidence>
<gene>
    <name evidence="8" type="primary">ERG24</name>
    <name evidence="8" type="ORF">EC973_006138</name>
</gene>
<feature type="compositionally biased region" description="Basic residues" evidence="6">
    <location>
        <begin position="1"/>
        <end position="12"/>
    </location>
</feature>
<evidence type="ECO:0000256" key="7">
    <source>
        <dbReference type="SAM" id="Phobius"/>
    </source>
</evidence>
<keyword evidence="4 7" id="KW-1133">Transmembrane helix</keyword>
<evidence type="ECO:0000256" key="2">
    <source>
        <dbReference type="ARBA" id="ARBA00005402"/>
    </source>
</evidence>
<feature type="transmembrane region" description="Helical" evidence="7">
    <location>
        <begin position="313"/>
        <end position="331"/>
    </location>
</feature>
<keyword evidence="3 7" id="KW-0812">Transmembrane</keyword>
<protein>
    <submittedName>
        <fullName evidence="8">Erg24, C-14 sterol reductase</fullName>
    </submittedName>
</protein>
<dbReference type="GO" id="GO:0005789">
    <property type="term" value="C:endoplasmic reticulum membrane"/>
    <property type="evidence" value="ECO:0007669"/>
    <property type="project" value="TreeGrafter"/>
</dbReference>
<feature type="compositionally biased region" description="Basic and acidic residues" evidence="6">
    <location>
        <begin position="40"/>
        <end position="51"/>
    </location>
</feature>
<dbReference type="OrthoDB" id="10262235at2759"/>
<dbReference type="PANTHER" id="PTHR21257">
    <property type="entry name" value="DELTA(14)-STEROL REDUCTASE"/>
    <property type="match status" value="1"/>
</dbReference>
<dbReference type="EMBL" id="JABAYA010000037">
    <property type="protein sequence ID" value="KAF7728458.1"/>
    <property type="molecule type" value="Genomic_DNA"/>
</dbReference>
<reference evidence="8" key="1">
    <citation type="submission" date="2020-01" db="EMBL/GenBank/DDBJ databases">
        <title>Genome Sequencing of Three Apophysomyces-Like Fungal Strains Confirms a Novel Fungal Genus in the Mucoromycota with divergent Burkholderia-like Endosymbiotic Bacteria.</title>
        <authorList>
            <person name="Stajich J.E."/>
            <person name="Macias A.M."/>
            <person name="Carter-House D."/>
            <person name="Lovett B."/>
            <person name="Kasson L.R."/>
            <person name="Berry K."/>
            <person name="Grigoriev I."/>
            <person name="Chang Y."/>
            <person name="Spatafora J."/>
            <person name="Kasson M.T."/>
        </authorList>
    </citation>
    <scope>NUCLEOTIDE SEQUENCE</scope>
    <source>
        <strain evidence="8">NRRL A-21654</strain>
    </source>
</reference>
<feature type="transmembrane region" description="Helical" evidence="7">
    <location>
        <begin position="153"/>
        <end position="172"/>
    </location>
</feature>
<accession>A0A8H7BNU5</accession>
<dbReference type="GO" id="GO:0006696">
    <property type="term" value="P:ergosterol biosynthetic process"/>
    <property type="evidence" value="ECO:0007669"/>
    <property type="project" value="TreeGrafter"/>
</dbReference>
<evidence type="ECO:0000256" key="6">
    <source>
        <dbReference type="SAM" id="MobiDB-lite"/>
    </source>
</evidence>
<feature type="region of interest" description="Disordered" evidence="6">
    <location>
        <begin position="1"/>
        <end position="51"/>
    </location>
</feature>
<proteinExistence type="inferred from homology"/>
<dbReference type="Gene3D" id="1.20.120.1630">
    <property type="match status" value="1"/>
</dbReference>
<dbReference type="GO" id="GO:0050613">
    <property type="term" value="F:Delta14-sterol reductase activity"/>
    <property type="evidence" value="ECO:0007669"/>
    <property type="project" value="TreeGrafter"/>
</dbReference>
<feature type="compositionally biased region" description="Low complexity" evidence="6">
    <location>
        <begin position="15"/>
        <end position="39"/>
    </location>
</feature>
<dbReference type="InterPro" id="IPR001171">
    <property type="entry name" value="ERG24_DHCR-like"/>
</dbReference>
<comment type="caution">
    <text evidence="8">The sequence shown here is derived from an EMBL/GenBank/DDBJ whole genome shotgun (WGS) entry which is preliminary data.</text>
</comment>
<name>A0A8H7BNU5_9FUNG</name>
<feature type="transmembrane region" description="Helical" evidence="7">
    <location>
        <begin position="56"/>
        <end position="78"/>
    </location>
</feature>
<comment type="subcellular location">
    <subcellularLocation>
        <location evidence="1">Membrane</location>
        <topology evidence="1">Multi-pass membrane protein</topology>
    </subcellularLocation>
</comment>
<sequence>MPPRKHAQKHQKTANNNNSNNSDKNTSEPSSQPSSSASGRSDDVNKLNPKTDRYRLYGTPGVLGLSLGLPLLVLLFAFGCDDLGYTPFERLHAFLSDLLARRFDWELLLSLPLSWDYMSVLWYFTFLAQLVTFSVAMPGEVVEGTPLRDGTRLQYKFNAFPAIQTMITMGFMSTRGQGLRLPLWVHANLAHLAAASIVVSFIIALVAYAFSFIGKQRLLSLEGNTGNPVYDFIVGRELNPRLGQFDIKFFTALRPGFVGWLFLDFCMAAKQWVELGRLTNSMILLLIFQTWYIVDALWNEARYLADRPQDLNFVQLTIAAMSQVVGYYIYFSARNQKKTMKENPEDPSVRGLTYLETKHGRLITSGWWASARHIEYLGQWLMSLAWCLACGFDSAIPYLYTLSTGIVLIYRECLDEEEEKDLYGADWDIYSKQVEYRIVPGVY</sequence>
<evidence type="ECO:0000256" key="1">
    <source>
        <dbReference type="ARBA" id="ARBA00004141"/>
    </source>
</evidence>
<evidence type="ECO:0000313" key="9">
    <source>
        <dbReference type="Proteomes" id="UP000605846"/>
    </source>
</evidence>
<dbReference type="Pfam" id="PF01222">
    <property type="entry name" value="ERG4_ERG24"/>
    <property type="match status" value="1"/>
</dbReference>
<keyword evidence="5 7" id="KW-0472">Membrane</keyword>
<feature type="transmembrane region" description="Helical" evidence="7">
    <location>
        <begin position="275"/>
        <end position="293"/>
    </location>
</feature>
<evidence type="ECO:0000313" key="8">
    <source>
        <dbReference type="EMBL" id="KAF7728458.1"/>
    </source>
</evidence>
<dbReference type="AlphaFoldDB" id="A0A8H7BNU5"/>
<evidence type="ECO:0000256" key="5">
    <source>
        <dbReference type="ARBA" id="ARBA00023136"/>
    </source>
</evidence>
<evidence type="ECO:0000256" key="4">
    <source>
        <dbReference type="ARBA" id="ARBA00022989"/>
    </source>
</evidence>
<feature type="transmembrane region" description="Helical" evidence="7">
    <location>
        <begin position="192"/>
        <end position="213"/>
    </location>
</feature>
<keyword evidence="9" id="KW-1185">Reference proteome</keyword>
<dbReference type="Proteomes" id="UP000605846">
    <property type="component" value="Unassembled WGS sequence"/>
</dbReference>